<dbReference type="EMBL" id="JAHZSS010000010">
    <property type="protein sequence ID" value="MBW8191349.1"/>
    <property type="molecule type" value="Genomic_DNA"/>
</dbReference>
<proteinExistence type="predicted"/>
<accession>A0ABS7EG83</accession>
<evidence type="ECO:0000313" key="2">
    <source>
        <dbReference type="Proteomes" id="UP001166251"/>
    </source>
</evidence>
<gene>
    <name evidence="1" type="ORF">K0504_09895</name>
</gene>
<evidence type="ECO:0000313" key="1">
    <source>
        <dbReference type="EMBL" id="MBW8191349.1"/>
    </source>
</evidence>
<dbReference type="RefSeq" id="WP_220104032.1">
    <property type="nucleotide sequence ID" value="NZ_JAHZSS010000010.1"/>
</dbReference>
<comment type="caution">
    <text evidence="1">The sequence shown here is derived from an EMBL/GenBank/DDBJ whole genome shotgun (WGS) entry which is preliminary data.</text>
</comment>
<reference evidence="1" key="1">
    <citation type="submission" date="2021-07" db="EMBL/GenBank/DDBJ databases">
        <title>Neiella marina sp. nov., isolated from the intestinal content of sea cucumber Apostichopus japonicus.</title>
        <authorList>
            <person name="Bai X."/>
        </authorList>
    </citation>
    <scope>NUCLEOTIDE SEQUENCE</scope>
    <source>
        <strain evidence="1">126</strain>
    </source>
</reference>
<organism evidence="1 2">
    <name type="scientific">Neiella holothuriorum</name>
    <dbReference type="NCBI Taxonomy" id="2870530"/>
    <lineage>
        <taxon>Bacteria</taxon>
        <taxon>Pseudomonadati</taxon>
        <taxon>Pseudomonadota</taxon>
        <taxon>Gammaproteobacteria</taxon>
        <taxon>Alteromonadales</taxon>
        <taxon>Echinimonadaceae</taxon>
        <taxon>Neiella</taxon>
    </lineage>
</organism>
<sequence length="452" mass="50547">MQPNTDMPLEASQIVRPTRPLLFGGRPNPTYVAELSKPWHRRMEGMELPVPTPDLAKELKLEGYADLSVPTVAFSYENNAVISSFSYWEKLLPWATKHSFLDEALLEAFVAAPMGTDDQVECAQLLCNGIIANIGTSISEHKSALWQSAQVGQLPQNQHFNEWYESNFIPTLSLSQEGHYGCHNGQLMLRVEGESFVNAAHLEISQLPLPLAKLIWKFAKTLTYANRSSLLAEGAQAYAECWELTEFLDSLSHDDKLLALTFDEEELTDFLRKKYPTALSEIQEVRGDDWFHEAYEILEIFAMSEQSFITPDHEFTVTFATVKASVEALRGELVGWGQASNPLAGHLVSMEVEKIMSFFLAHYVEIDSNEYFSGEAADRWIGDNRYICFGADGEDRALEWLGAGAMEVCESAADQVTLNDEEPLLALMNWQVADVAMQALTSSTSNFSNCAN</sequence>
<name>A0ABS7EG83_9GAMM</name>
<dbReference type="Proteomes" id="UP001166251">
    <property type="component" value="Unassembled WGS sequence"/>
</dbReference>
<protein>
    <submittedName>
        <fullName evidence="1">Uncharacterized protein</fullName>
    </submittedName>
</protein>
<keyword evidence="2" id="KW-1185">Reference proteome</keyword>